<feature type="chain" id="PRO_5038031036" description="Peptidase inhibitor family I36" evidence="1">
    <location>
        <begin position="28"/>
        <end position="146"/>
    </location>
</feature>
<keyword evidence="3" id="KW-1185">Reference proteome</keyword>
<feature type="signal peptide" evidence="1">
    <location>
        <begin position="1"/>
        <end position="27"/>
    </location>
</feature>
<dbReference type="Proteomes" id="UP000619486">
    <property type="component" value="Unassembled WGS sequence"/>
</dbReference>
<organism evidence="2 3">
    <name type="scientific">Streptomyces purpureus</name>
    <dbReference type="NCBI Taxonomy" id="1951"/>
    <lineage>
        <taxon>Bacteria</taxon>
        <taxon>Bacillati</taxon>
        <taxon>Actinomycetota</taxon>
        <taxon>Actinomycetes</taxon>
        <taxon>Kitasatosporales</taxon>
        <taxon>Streptomycetaceae</taxon>
        <taxon>Streptomyces</taxon>
    </lineage>
</organism>
<accession>A0A918LTT8</accession>
<evidence type="ECO:0000313" key="3">
    <source>
        <dbReference type="Proteomes" id="UP000619486"/>
    </source>
</evidence>
<evidence type="ECO:0008006" key="4">
    <source>
        <dbReference type="Google" id="ProtNLM"/>
    </source>
</evidence>
<evidence type="ECO:0000256" key="1">
    <source>
        <dbReference type="SAM" id="SignalP"/>
    </source>
</evidence>
<sequence>MTNIRRAMAVALPAAAALAFSATPAQAGVGIYCTGEANCGTFYYNSNLSGSRTTFTGSGGINGSIRDLAGYKFLDSGAGQGTPVKNGAASFYNGSPTPTTIFFNSGHNGPCDTIAAYTNANRLVNTYNENASLWFGASGSNCYKFN</sequence>
<dbReference type="EMBL" id="BMQQ01000021">
    <property type="protein sequence ID" value="GGT48803.1"/>
    <property type="molecule type" value="Genomic_DNA"/>
</dbReference>
<reference evidence="2" key="1">
    <citation type="journal article" date="2014" name="Int. J. Syst. Evol. Microbiol.">
        <title>Complete genome sequence of Corynebacterium casei LMG S-19264T (=DSM 44701T), isolated from a smear-ripened cheese.</title>
        <authorList>
            <consortium name="US DOE Joint Genome Institute (JGI-PGF)"/>
            <person name="Walter F."/>
            <person name="Albersmeier A."/>
            <person name="Kalinowski J."/>
            <person name="Ruckert C."/>
        </authorList>
    </citation>
    <scope>NUCLEOTIDE SEQUENCE</scope>
    <source>
        <strain evidence="2">JCM 3172</strain>
    </source>
</reference>
<proteinExistence type="predicted"/>
<evidence type="ECO:0000313" key="2">
    <source>
        <dbReference type="EMBL" id="GGT48803.1"/>
    </source>
</evidence>
<keyword evidence="1" id="KW-0732">Signal</keyword>
<reference evidence="2" key="2">
    <citation type="submission" date="2020-09" db="EMBL/GenBank/DDBJ databases">
        <authorList>
            <person name="Sun Q."/>
            <person name="Ohkuma M."/>
        </authorList>
    </citation>
    <scope>NUCLEOTIDE SEQUENCE</scope>
    <source>
        <strain evidence="2">JCM 3172</strain>
    </source>
</reference>
<dbReference type="AlphaFoldDB" id="A0A918LTT8"/>
<gene>
    <name evidence="2" type="ORF">GCM10014713_48790</name>
</gene>
<name>A0A918LTT8_9ACTN</name>
<protein>
    <recommendedName>
        <fullName evidence="4">Peptidase inhibitor family I36</fullName>
    </recommendedName>
</protein>
<comment type="caution">
    <text evidence="2">The sequence shown here is derived from an EMBL/GenBank/DDBJ whole genome shotgun (WGS) entry which is preliminary data.</text>
</comment>
<dbReference type="RefSeq" id="WP_189203722.1">
    <property type="nucleotide sequence ID" value="NZ_BMQQ01000021.1"/>
</dbReference>